<feature type="signal peptide" evidence="1">
    <location>
        <begin position="1"/>
        <end position="17"/>
    </location>
</feature>
<sequence length="318" mass="34508">MKLKRLTSFLVVVGLIAALGSNCSSTPDYRGLNNSAKYLLAEAEALQKEGKGEEAAKLVATVLQLHPTDTKALAIYNALSPEQKEAVEAHGLLGFNKSNRAKVEASTGEKIAWYIPDRIFDIIDQVSVDLNVGPQIGGGVWVTRAVQAVIYTGTVGGLGWFQKKNVGLKSEASFDLAIGPIGATAVAGARIGTGGLDYTTRALWFHTPSHNLYQEYRDYWGVGAKVGFVFVGAEVEYHPVEIVDFLAGLVLYDPMNDDYATTRRLIYTDLQKQNLKTFTETLKEFDEVSLAEYKKQYPTLSEAPAAPAATPAKGKGKK</sequence>
<dbReference type="RefSeq" id="WP_375516837.1">
    <property type="nucleotide sequence ID" value="NZ_JBHILI010000002.1"/>
</dbReference>
<evidence type="ECO:0000313" key="2">
    <source>
        <dbReference type="EMBL" id="MFB5736209.1"/>
    </source>
</evidence>
<dbReference type="Proteomes" id="UP001580391">
    <property type="component" value="Unassembled WGS sequence"/>
</dbReference>
<feature type="chain" id="PRO_5046319122" description="Lipoprotein" evidence="1">
    <location>
        <begin position="18"/>
        <end position="318"/>
    </location>
</feature>
<keyword evidence="3" id="KW-1185">Reference proteome</keyword>
<proteinExistence type="predicted"/>
<name>A0ABV5BP95_9LEPT</name>
<evidence type="ECO:0008006" key="4">
    <source>
        <dbReference type="Google" id="ProtNLM"/>
    </source>
</evidence>
<reference evidence="2 3" key="1">
    <citation type="submission" date="2024-09" db="EMBL/GenBank/DDBJ databases">
        <title>Taxonomic and Genotyping Characterization of Leptospira Strains isolated from Multiple Sources in Colombia highlights the importance of intermediate species.</title>
        <authorList>
            <person name="Torres Higuera L."/>
            <person name="Rojas Tapias D."/>
            <person name="Jimenez Velasquez S."/>
            <person name="Renjifo Ibanez C."/>
        </authorList>
    </citation>
    <scope>NUCLEOTIDE SEQUENCE [LARGE SCALE GENOMIC DNA]</scope>
    <source>
        <strain evidence="2 3">Lep080</strain>
    </source>
</reference>
<accession>A0ABV5BP95</accession>
<dbReference type="EMBL" id="JBHILJ010000002">
    <property type="protein sequence ID" value="MFB5736209.1"/>
    <property type="molecule type" value="Genomic_DNA"/>
</dbReference>
<evidence type="ECO:0000313" key="3">
    <source>
        <dbReference type="Proteomes" id="UP001580391"/>
    </source>
</evidence>
<gene>
    <name evidence="2" type="ORF">ACE5IX_06810</name>
</gene>
<evidence type="ECO:0000256" key="1">
    <source>
        <dbReference type="SAM" id="SignalP"/>
    </source>
</evidence>
<protein>
    <recommendedName>
        <fullName evidence="4">Lipoprotein</fullName>
    </recommendedName>
</protein>
<keyword evidence="1" id="KW-0732">Signal</keyword>
<comment type="caution">
    <text evidence="2">The sequence shown here is derived from an EMBL/GenBank/DDBJ whole genome shotgun (WGS) entry which is preliminary data.</text>
</comment>
<organism evidence="2 3">
    <name type="scientific">Leptospira wolffii</name>
    <dbReference type="NCBI Taxonomy" id="409998"/>
    <lineage>
        <taxon>Bacteria</taxon>
        <taxon>Pseudomonadati</taxon>
        <taxon>Spirochaetota</taxon>
        <taxon>Spirochaetia</taxon>
        <taxon>Leptospirales</taxon>
        <taxon>Leptospiraceae</taxon>
        <taxon>Leptospira</taxon>
    </lineage>
</organism>